<dbReference type="InterPro" id="IPR050121">
    <property type="entry name" value="Cytochrome_P450_monoxygenase"/>
</dbReference>
<evidence type="ECO:0000313" key="13">
    <source>
        <dbReference type="Proteomes" id="UP000215289"/>
    </source>
</evidence>
<evidence type="ECO:0000256" key="3">
    <source>
        <dbReference type="ARBA" id="ARBA00010617"/>
    </source>
</evidence>
<keyword evidence="11" id="KW-0472">Membrane</keyword>
<dbReference type="CDD" id="cd11060">
    <property type="entry name" value="CYP57A1-like"/>
    <property type="match status" value="1"/>
</dbReference>
<dbReference type="AlphaFoldDB" id="A0A421D733"/>
<keyword evidence="5 9" id="KW-0479">Metal-binding</keyword>
<proteinExistence type="inferred from homology"/>
<evidence type="ECO:0000256" key="6">
    <source>
        <dbReference type="ARBA" id="ARBA00023002"/>
    </source>
</evidence>
<organism evidence="12 13">
    <name type="scientific">Aspergillus turcosus</name>
    <dbReference type="NCBI Taxonomy" id="1245748"/>
    <lineage>
        <taxon>Eukaryota</taxon>
        <taxon>Fungi</taxon>
        <taxon>Dikarya</taxon>
        <taxon>Ascomycota</taxon>
        <taxon>Pezizomycotina</taxon>
        <taxon>Eurotiomycetes</taxon>
        <taxon>Eurotiomycetidae</taxon>
        <taxon>Eurotiales</taxon>
        <taxon>Aspergillaceae</taxon>
        <taxon>Aspergillus</taxon>
        <taxon>Aspergillus subgen. Fumigati</taxon>
    </lineage>
</organism>
<comment type="pathway">
    <text evidence="2">Secondary metabolite biosynthesis.</text>
</comment>
<keyword evidence="6 10" id="KW-0560">Oxidoreductase</keyword>
<dbReference type="PROSITE" id="PS00086">
    <property type="entry name" value="CYTOCHROME_P450"/>
    <property type="match status" value="1"/>
</dbReference>
<evidence type="ECO:0000256" key="1">
    <source>
        <dbReference type="ARBA" id="ARBA00001971"/>
    </source>
</evidence>
<accession>A0A421D733</accession>
<evidence type="ECO:0000256" key="2">
    <source>
        <dbReference type="ARBA" id="ARBA00005179"/>
    </source>
</evidence>
<dbReference type="PRINTS" id="PR00465">
    <property type="entry name" value="EP450IV"/>
</dbReference>
<evidence type="ECO:0000256" key="7">
    <source>
        <dbReference type="ARBA" id="ARBA00023004"/>
    </source>
</evidence>
<dbReference type="PRINTS" id="PR00385">
    <property type="entry name" value="P450"/>
</dbReference>
<protein>
    <recommendedName>
        <fullName evidence="14">Cytochrome P450</fullName>
    </recommendedName>
</protein>
<dbReference type="PANTHER" id="PTHR24305">
    <property type="entry name" value="CYTOCHROME P450"/>
    <property type="match status" value="1"/>
</dbReference>
<comment type="caution">
    <text evidence="12">The sequence shown here is derived from an EMBL/GenBank/DDBJ whole genome shotgun (WGS) entry which is preliminary data.</text>
</comment>
<evidence type="ECO:0000313" key="12">
    <source>
        <dbReference type="EMBL" id="RLL97903.1"/>
    </source>
</evidence>
<dbReference type="GO" id="GO:0005506">
    <property type="term" value="F:iron ion binding"/>
    <property type="evidence" value="ECO:0007669"/>
    <property type="project" value="InterPro"/>
</dbReference>
<keyword evidence="11" id="KW-1133">Transmembrane helix</keyword>
<evidence type="ECO:0000256" key="9">
    <source>
        <dbReference type="PIRSR" id="PIRSR602403-1"/>
    </source>
</evidence>
<dbReference type="GO" id="GO:0020037">
    <property type="term" value="F:heme binding"/>
    <property type="evidence" value="ECO:0007669"/>
    <property type="project" value="InterPro"/>
</dbReference>
<keyword evidence="11" id="KW-0812">Transmembrane</keyword>
<keyword evidence="7 9" id="KW-0408">Iron</keyword>
<evidence type="ECO:0000256" key="10">
    <source>
        <dbReference type="RuleBase" id="RU000461"/>
    </source>
</evidence>
<dbReference type="SUPFAM" id="SSF48264">
    <property type="entry name" value="Cytochrome P450"/>
    <property type="match status" value="1"/>
</dbReference>
<dbReference type="InterPro" id="IPR017972">
    <property type="entry name" value="Cyt_P450_CS"/>
</dbReference>
<dbReference type="Gene3D" id="1.10.630.10">
    <property type="entry name" value="Cytochrome P450"/>
    <property type="match status" value="1"/>
</dbReference>
<dbReference type="Proteomes" id="UP000215289">
    <property type="component" value="Unassembled WGS sequence"/>
</dbReference>
<sequence length="510" mass="58283">MDLLALWQRLPVTSHLFGWLVAGIVAVIAFHLTRTWWRLRHIPGPFLASFTNLYRMSWVPTTRAHLILQDVHRKYGEVVRIGPNMVSFSNPEAIPTSDFYVTLRPYTRSGGALHAVFNTTEEPILKQIKTLIAPLFNITNTTTFKPLVDEVLQCIRDRLEERFTATQQIVDMGQWLQFFAFDVMGTMTFSKRYGFLDEGKDDNGMLGTIVDFMRTSAPMTQSPFLDRILRKNILADIFWQAVRPTPSLAILSFVAQAIREKKEKLEKGDSPASSHTDFLTRYINLQKENPDTIPAWAPTAWTFSNVIAGSDSVGTVMRTLVFNLLVYPHTLQKLRDELEAANLSRPFPRYSEVRDLPYLDACVQEAARIHPPFALPFERVVPKGGITVLGHYLPEGTVVGGSPDVVNRDQNTFGEDAEFWRPERWLEGDSSHKRKLEGSILTFGAGRRVCLGRHVGILEIKKLIPFLVLTYDMRVVDKEKFEVENSWFFFQRGFYAQIQKRPEVQQASLD</sequence>
<feature type="binding site" description="axial binding residue" evidence="9">
    <location>
        <position position="450"/>
    </location>
    <ligand>
        <name>heme</name>
        <dbReference type="ChEBI" id="CHEBI:30413"/>
    </ligand>
    <ligandPart>
        <name>Fe</name>
        <dbReference type="ChEBI" id="CHEBI:18248"/>
    </ligandPart>
</feature>
<comment type="similarity">
    <text evidence="3 10">Belongs to the cytochrome P450 family.</text>
</comment>
<dbReference type="InterPro" id="IPR002403">
    <property type="entry name" value="Cyt_P450_E_grp-IV"/>
</dbReference>
<gene>
    <name evidence="12" type="ORF">CFD26_105311</name>
</gene>
<name>A0A421D733_9EURO</name>
<comment type="cofactor">
    <cofactor evidence="1 9">
        <name>heme</name>
        <dbReference type="ChEBI" id="CHEBI:30413"/>
    </cofactor>
</comment>
<keyword evidence="8 10" id="KW-0503">Monooxygenase</keyword>
<evidence type="ECO:0000256" key="5">
    <source>
        <dbReference type="ARBA" id="ARBA00022723"/>
    </source>
</evidence>
<feature type="transmembrane region" description="Helical" evidence="11">
    <location>
        <begin position="12"/>
        <end position="32"/>
    </location>
</feature>
<keyword evidence="13" id="KW-1185">Reference proteome</keyword>
<evidence type="ECO:0000256" key="11">
    <source>
        <dbReference type="SAM" id="Phobius"/>
    </source>
</evidence>
<dbReference type="PANTHER" id="PTHR24305:SF175">
    <property type="entry name" value="CYTOCHROME P450 MONOOXYGENASE PKFB"/>
    <property type="match status" value="1"/>
</dbReference>
<dbReference type="OrthoDB" id="3934656at2759"/>
<dbReference type="Pfam" id="PF00067">
    <property type="entry name" value="p450"/>
    <property type="match status" value="1"/>
</dbReference>
<dbReference type="InterPro" id="IPR001128">
    <property type="entry name" value="Cyt_P450"/>
</dbReference>
<dbReference type="GO" id="GO:0016705">
    <property type="term" value="F:oxidoreductase activity, acting on paired donors, with incorporation or reduction of molecular oxygen"/>
    <property type="evidence" value="ECO:0007669"/>
    <property type="project" value="InterPro"/>
</dbReference>
<dbReference type="EMBL" id="NIDN02000065">
    <property type="protein sequence ID" value="RLL97903.1"/>
    <property type="molecule type" value="Genomic_DNA"/>
</dbReference>
<reference evidence="12 13" key="1">
    <citation type="submission" date="2018-08" db="EMBL/GenBank/DDBJ databases">
        <title>Draft genome sequences of two Aspergillus turcosus clinical strains isolated from bronchoalveolar lavage fluid: one azole-susceptible and the other azole-resistant.</title>
        <authorList>
            <person name="Parent-Michaud M."/>
            <person name="Dufresne P.J."/>
            <person name="Fournier E."/>
            <person name="Martineau C."/>
            <person name="Moreira S."/>
            <person name="Perkins V."/>
            <person name="De Repentigny L."/>
            <person name="Dufresne S.F."/>
        </authorList>
    </citation>
    <scope>NUCLEOTIDE SEQUENCE [LARGE SCALE GENOMIC DNA]</scope>
    <source>
        <strain evidence="12">HMR AF 1038</strain>
    </source>
</reference>
<dbReference type="GO" id="GO:0004497">
    <property type="term" value="F:monooxygenase activity"/>
    <property type="evidence" value="ECO:0007669"/>
    <property type="project" value="UniProtKB-KW"/>
</dbReference>
<keyword evidence="4 9" id="KW-0349">Heme</keyword>
<evidence type="ECO:0000256" key="4">
    <source>
        <dbReference type="ARBA" id="ARBA00022617"/>
    </source>
</evidence>
<dbReference type="InterPro" id="IPR036396">
    <property type="entry name" value="Cyt_P450_sf"/>
</dbReference>
<dbReference type="STRING" id="1245748.A0A421D733"/>
<evidence type="ECO:0008006" key="14">
    <source>
        <dbReference type="Google" id="ProtNLM"/>
    </source>
</evidence>
<evidence type="ECO:0000256" key="8">
    <source>
        <dbReference type="ARBA" id="ARBA00023033"/>
    </source>
</evidence>